<feature type="repeat" description="ANK" evidence="4">
    <location>
        <begin position="845"/>
        <end position="877"/>
    </location>
</feature>
<dbReference type="EMBL" id="OU900103">
    <property type="protein sequence ID" value="CAH1158573.1"/>
    <property type="molecule type" value="Genomic_DNA"/>
</dbReference>
<proteinExistence type="predicted"/>
<dbReference type="InterPro" id="IPR002110">
    <property type="entry name" value="Ankyrin_rpt"/>
</dbReference>
<evidence type="ECO:0008006" key="9">
    <source>
        <dbReference type="Google" id="ProtNLM"/>
    </source>
</evidence>
<gene>
    <name evidence="7" type="ORF">PHYEVI_LOCUS1778</name>
</gene>
<evidence type="ECO:0000256" key="6">
    <source>
        <dbReference type="SAM" id="MobiDB-lite"/>
    </source>
</evidence>
<dbReference type="Proteomes" id="UP001153712">
    <property type="component" value="Chromosome 10"/>
</dbReference>
<reference evidence="7" key="1">
    <citation type="submission" date="2022-01" db="EMBL/GenBank/DDBJ databases">
        <authorList>
            <person name="King R."/>
        </authorList>
    </citation>
    <scope>NUCLEOTIDE SEQUENCE</scope>
</reference>
<dbReference type="Gene3D" id="1.25.40.20">
    <property type="entry name" value="Ankyrin repeat-containing domain"/>
    <property type="match status" value="1"/>
</dbReference>
<dbReference type="PRINTS" id="PR01415">
    <property type="entry name" value="ANKYRIN"/>
</dbReference>
<protein>
    <recommendedName>
        <fullName evidence="9">KN motif and ankyrin repeat domain-containing protein 1</fullName>
    </recommendedName>
</protein>
<feature type="region of interest" description="Disordered" evidence="6">
    <location>
        <begin position="942"/>
        <end position="976"/>
    </location>
</feature>
<dbReference type="FunFam" id="1.25.40.20:FF:000243">
    <property type="entry name" value="Uncharacterized protein, isoform D"/>
    <property type="match status" value="1"/>
</dbReference>
<dbReference type="OrthoDB" id="5406014at2759"/>
<evidence type="ECO:0000256" key="4">
    <source>
        <dbReference type="PROSITE-ProRule" id="PRU00023"/>
    </source>
</evidence>
<dbReference type="InterPro" id="IPR021939">
    <property type="entry name" value="KN_motif"/>
</dbReference>
<keyword evidence="8" id="KW-1185">Reference proteome</keyword>
<dbReference type="AlphaFoldDB" id="A0A9P0DN85"/>
<dbReference type="PROSITE" id="PS50297">
    <property type="entry name" value="ANK_REP_REGION"/>
    <property type="match status" value="2"/>
</dbReference>
<keyword evidence="1" id="KW-0677">Repeat</keyword>
<dbReference type="PANTHER" id="PTHR24168:SF21">
    <property type="entry name" value="KANK, ISOFORM D"/>
    <property type="match status" value="1"/>
</dbReference>
<feature type="coiled-coil region" evidence="5">
    <location>
        <begin position="219"/>
        <end position="260"/>
    </location>
</feature>
<organism evidence="7 8">
    <name type="scientific">Phyllotreta striolata</name>
    <name type="common">Striped flea beetle</name>
    <name type="synonym">Crioceris striolata</name>
    <dbReference type="NCBI Taxonomy" id="444603"/>
    <lineage>
        <taxon>Eukaryota</taxon>
        <taxon>Metazoa</taxon>
        <taxon>Ecdysozoa</taxon>
        <taxon>Arthropoda</taxon>
        <taxon>Hexapoda</taxon>
        <taxon>Insecta</taxon>
        <taxon>Pterygota</taxon>
        <taxon>Neoptera</taxon>
        <taxon>Endopterygota</taxon>
        <taxon>Coleoptera</taxon>
        <taxon>Polyphaga</taxon>
        <taxon>Cucujiformia</taxon>
        <taxon>Chrysomeloidea</taxon>
        <taxon>Chrysomelidae</taxon>
        <taxon>Galerucinae</taxon>
        <taxon>Alticini</taxon>
        <taxon>Phyllotreta</taxon>
    </lineage>
</organism>
<feature type="repeat" description="ANK" evidence="4">
    <location>
        <begin position="773"/>
        <end position="795"/>
    </location>
</feature>
<dbReference type="GO" id="GO:0005737">
    <property type="term" value="C:cytoplasm"/>
    <property type="evidence" value="ECO:0007669"/>
    <property type="project" value="TreeGrafter"/>
</dbReference>
<name>A0A9P0DN85_PHYSR</name>
<dbReference type="GO" id="GO:0030837">
    <property type="term" value="P:negative regulation of actin filament polymerization"/>
    <property type="evidence" value="ECO:0007669"/>
    <property type="project" value="InterPro"/>
</dbReference>
<evidence type="ECO:0000256" key="5">
    <source>
        <dbReference type="SAM" id="Coils"/>
    </source>
</evidence>
<sequence length="976" mass="108925">MNPLHFELFTMLTNPVQMQLSMSYRTCSPSITETSENGYSWYECNCCPYGYHIDLDFVRYCESISKETDNRTGSIQRRRDRRRQRQSMEVLLGLIPPVIPPAEETYKTIEEQKDQSPNPSKTKATKFPFLADEFDDAVSDFERTLQRSKNKLSNNLPDVTAVSENSRRFPLTSGATSTSEAPKRLGFDGAAFELSSMSPMALQNVRKQMALGLERTKLLEDQVKMVPELKEQVKFLEEENRRLLNRLQNEQKNKENLTNGNYIEPQHRQRSLSFTTLNNANAHMKKESSPPPPPPPRKDFGVMCSVLTRNVGVGHQTPHTKNASIGTEFSDKWLHEKLKFLNDVQKATASKNTQTAFQKHRDVGVQFKHDKPAVSKFNAHVQTEPKTLIDKGVSVKSKLADFAVQKCVECSSVGCSDDTVNDVVCDKCNAIKASVAVGPDSNQDSHTSPISLASLTSRSKSFNMGEDRLNFSTRTRTVASQYEPNNINRASQVEIRKPSSTKACQFEPKKTDKCTQYEKHTISRHTDTQELIVVKKHVGCEAREKTTEVVDRGCDAATEAVICAKCEKEREVWKKDGGSPTPSRIPRLQLPTNNVETRKLKRQDTYTKVYTPISEKLPTTQAKLSGLDLPSKVISNDADPLDNVKSNLKLDETNVHAQNGVASTPPITKVQVHEITLPISESTIFQPNADQNRKKVVPSKEMQGAMKVLNDSLMKNPSKKMVNHSAINIVQTEWFKISSQITANPLDVEDYLDALEDMSSLLLEYVVNMSDSSGNTAMHYAVSHGNFDVVSILLDSKVCDINKPNKAGYTSVMLVSLAEVRSQTHANVVRRLFQLADVNIRAKQHGQTALMLAVSHGRLDMVKMLLEAGADINIQDEDGSTALMCAAEHGHIEIVKHFLSQPDCDSTITDVDGSTALKIAMEAGHRHIGVPLYAHERNMQKHNPKLKKKSIGSPKTPSSPLAVRSGHRALMDLKSK</sequence>
<keyword evidence="3 5" id="KW-0175">Coiled coil</keyword>
<evidence type="ECO:0000256" key="2">
    <source>
        <dbReference type="ARBA" id="ARBA00023043"/>
    </source>
</evidence>
<dbReference type="InterPro" id="IPR047184">
    <property type="entry name" value="KANK1-4"/>
</dbReference>
<dbReference type="Pfam" id="PF12796">
    <property type="entry name" value="Ank_2"/>
    <property type="match status" value="1"/>
</dbReference>
<dbReference type="SMART" id="SM00248">
    <property type="entry name" value="ANK"/>
    <property type="match status" value="4"/>
</dbReference>
<evidence type="ECO:0000256" key="3">
    <source>
        <dbReference type="ARBA" id="ARBA00023054"/>
    </source>
</evidence>
<dbReference type="GO" id="GO:0005856">
    <property type="term" value="C:cytoskeleton"/>
    <property type="evidence" value="ECO:0007669"/>
    <property type="project" value="TreeGrafter"/>
</dbReference>
<accession>A0A9P0DN85</accession>
<dbReference type="SUPFAM" id="SSF48403">
    <property type="entry name" value="Ankyrin repeat"/>
    <property type="match status" value="1"/>
</dbReference>
<dbReference type="InterPro" id="IPR036770">
    <property type="entry name" value="Ankyrin_rpt-contain_sf"/>
</dbReference>
<evidence type="ECO:0000313" key="8">
    <source>
        <dbReference type="Proteomes" id="UP001153712"/>
    </source>
</evidence>
<dbReference type="PROSITE" id="PS50088">
    <property type="entry name" value="ANK_REPEAT"/>
    <property type="match status" value="2"/>
</dbReference>
<dbReference type="Pfam" id="PF13637">
    <property type="entry name" value="Ank_4"/>
    <property type="match status" value="1"/>
</dbReference>
<dbReference type="PANTHER" id="PTHR24168">
    <property type="entry name" value="KN MOTIF AND ANKYRIN REPEAT DOMAIN-CONTAINING"/>
    <property type="match status" value="1"/>
</dbReference>
<dbReference type="Pfam" id="PF12075">
    <property type="entry name" value="KN_motif"/>
    <property type="match status" value="1"/>
</dbReference>
<evidence type="ECO:0000313" key="7">
    <source>
        <dbReference type="EMBL" id="CAH1158573.1"/>
    </source>
</evidence>
<evidence type="ECO:0000256" key="1">
    <source>
        <dbReference type="ARBA" id="ARBA00022737"/>
    </source>
</evidence>
<keyword evidence="2 4" id="KW-0040">ANK repeat</keyword>